<evidence type="ECO:0000313" key="3">
    <source>
        <dbReference type="Proteomes" id="UP000706039"/>
    </source>
</evidence>
<proteinExistence type="predicted"/>
<dbReference type="InterPro" id="IPR034122">
    <property type="entry name" value="Retropepsin-like_bacterial"/>
</dbReference>
<comment type="caution">
    <text evidence="2">The sequence shown here is derived from an EMBL/GenBank/DDBJ whole genome shotgun (WGS) entry which is preliminary data.</text>
</comment>
<evidence type="ECO:0000256" key="1">
    <source>
        <dbReference type="SAM" id="SignalP"/>
    </source>
</evidence>
<dbReference type="EMBL" id="JAINVV010000011">
    <property type="protein sequence ID" value="MBY8825307.1"/>
    <property type="molecule type" value="Genomic_DNA"/>
</dbReference>
<protein>
    <submittedName>
        <fullName evidence="2">Retroviral-like aspartic protease family protein</fullName>
    </submittedName>
</protein>
<sequence length="338" mass="35373">MTHIRYRHHLIMFGLLGALVAVEAQKSASAQTGAADAPASTAAPAGQTQPLEILRSGHPVVQVSIDGAAPRRFVIDTAASSTTILPRLRAEMPGLVARPSAEPLDGAAGSTEVETATVGQLQTGGHMLRSPELMLLPPGPSDRLGADGILGADIIADFAVEMDMPGRRWRMTPRVETAMLDGLPASVPFTLDDQRAPRLTIRINGVEMPAILDTGARGTVVNWAAARAIGLSPDSPGLVRASDIRGATSHAVPSVEARIDALTIGDARVDGRNIRIADLSVFKVLGYSLDQPAVILGIDMFADRRFVIDYPGKRLHISPPTLTATALASAPAAAPAQP</sequence>
<name>A0ABS7PVD1_9SPHN</name>
<accession>A0ABS7PVD1</accession>
<dbReference type="Pfam" id="PF13650">
    <property type="entry name" value="Asp_protease_2"/>
    <property type="match status" value="2"/>
</dbReference>
<dbReference type="Gene3D" id="2.40.70.10">
    <property type="entry name" value="Acid Proteases"/>
    <property type="match status" value="2"/>
</dbReference>
<dbReference type="RefSeq" id="WP_222992399.1">
    <property type="nucleotide sequence ID" value="NZ_JAINVV010000011.1"/>
</dbReference>
<dbReference type="Proteomes" id="UP000706039">
    <property type="component" value="Unassembled WGS sequence"/>
</dbReference>
<gene>
    <name evidence="2" type="ORF">K7G82_23590</name>
</gene>
<feature type="signal peptide" evidence="1">
    <location>
        <begin position="1"/>
        <end position="23"/>
    </location>
</feature>
<reference evidence="2 3" key="1">
    <citation type="submission" date="2021-08" db="EMBL/GenBank/DDBJ databases">
        <authorList>
            <person name="Tuo L."/>
        </authorList>
    </citation>
    <scope>NUCLEOTIDE SEQUENCE [LARGE SCALE GENOMIC DNA]</scope>
    <source>
        <strain evidence="2 3">JCM 31229</strain>
    </source>
</reference>
<keyword evidence="1" id="KW-0732">Signal</keyword>
<dbReference type="CDD" id="cd05483">
    <property type="entry name" value="retropepsin_like_bacteria"/>
    <property type="match status" value="2"/>
</dbReference>
<keyword evidence="3" id="KW-1185">Reference proteome</keyword>
<dbReference type="SUPFAM" id="SSF50630">
    <property type="entry name" value="Acid proteases"/>
    <property type="match status" value="2"/>
</dbReference>
<organism evidence="2 3">
    <name type="scientific">Sphingomonas colocasiae</name>
    <dbReference type="NCBI Taxonomy" id="1848973"/>
    <lineage>
        <taxon>Bacteria</taxon>
        <taxon>Pseudomonadati</taxon>
        <taxon>Pseudomonadota</taxon>
        <taxon>Alphaproteobacteria</taxon>
        <taxon>Sphingomonadales</taxon>
        <taxon>Sphingomonadaceae</taxon>
        <taxon>Sphingomonas</taxon>
    </lineage>
</organism>
<feature type="chain" id="PRO_5045758051" evidence="1">
    <location>
        <begin position="24"/>
        <end position="338"/>
    </location>
</feature>
<evidence type="ECO:0000313" key="2">
    <source>
        <dbReference type="EMBL" id="MBY8825307.1"/>
    </source>
</evidence>
<dbReference type="InterPro" id="IPR021109">
    <property type="entry name" value="Peptidase_aspartic_dom_sf"/>
</dbReference>